<sequence length="354" mass="40706">CILAGEGSQPGSNKFEGQTKWKELGLKMETDAYELWCFIPLIKASPNLEVLEFPRIVKDKIPEVTEAIAQSCPKLRDIDLEKLYYGFEDNYMVDIINTCKQSGLRRFILSRYGFVLPKWAAAICSYTTTLEIVKIAADGIESVAITLHLLRSCTNMRIIETFTSGLASRDFGRFTAKGLLKEPWVCLGLETLSIPIIQVHNIDIAESPDEKYDYQMALYSQISQLTRLSRLNLGFRCKVKIDHDTSLLFSLKSGLDTLAGLKSMRVLDLHHTTIKLYREELEWMCDNWPLLERVNYKRWRFSSEWWMSTREVLQQSSRARVVIEDKIRKSAVVSDDEDGDDDDDDDDEEDDDDD</sequence>
<feature type="non-terminal residue" evidence="2">
    <location>
        <position position="1"/>
    </location>
</feature>
<organism evidence="2 3">
    <name type="scientific">Entomortierella chlamydospora</name>
    <dbReference type="NCBI Taxonomy" id="101097"/>
    <lineage>
        <taxon>Eukaryota</taxon>
        <taxon>Fungi</taxon>
        <taxon>Fungi incertae sedis</taxon>
        <taxon>Mucoromycota</taxon>
        <taxon>Mortierellomycotina</taxon>
        <taxon>Mortierellomycetes</taxon>
        <taxon>Mortierellales</taxon>
        <taxon>Mortierellaceae</taxon>
        <taxon>Entomortierella</taxon>
    </lineage>
</organism>
<feature type="region of interest" description="Disordered" evidence="1">
    <location>
        <begin position="331"/>
        <end position="354"/>
    </location>
</feature>
<evidence type="ECO:0008006" key="4">
    <source>
        <dbReference type="Google" id="ProtNLM"/>
    </source>
</evidence>
<name>A0A9P6MLC4_9FUNG</name>
<dbReference type="AlphaFoldDB" id="A0A9P6MLC4"/>
<protein>
    <recommendedName>
        <fullName evidence="4">F-box domain protein</fullName>
    </recommendedName>
</protein>
<dbReference type="Gene3D" id="3.80.10.10">
    <property type="entry name" value="Ribonuclease Inhibitor"/>
    <property type="match status" value="1"/>
</dbReference>
<proteinExistence type="predicted"/>
<gene>
    <name evidence="2" type="ORF">BGZ80_005164</name>
</gene>
<dbReference type="SUPFAM" id="SSF52047">
    <property type="entry name" value="RNI-like"/>
    <property type="match status" value="1"/>
</dbReference>
<evidence type="ECO:0000313" key="3">
    <source>
        <dbReference type="Proteomes" id="UP000703661"/>
    </source>
</evidence>
<evidence type="ECO:0000256" key="1">
    <source>
        <dbReference type="SAM" id="MobiDB-lite"/>
    </source>
</evidence>
<dbReference type="Proteomes" id="UP000703661">
    <property type="component" value="Unassembled WGS sequence"/>
</dbReference>
<accession>A0A9P6MLC4</accession>
<dbReference type="EMBL" id="JAAAID010002564">
    <property type="protein sequence ID" value="KAG0006720.1"/>
    <property type="molecule type" value="Genomic_DNA"/>
</dbReference>
<feature type="compositionally biased region" description="Acidic residues" evidence="1">
    <location>
        <begin position="334"/>
        <end position="354"/>
    </location>
</feature>
<keyword evidence="3" id="KW-1185">Reference proteome</keyword>
<dbReference type="InterPro" id="IPR032675">
    <property type="entry name" value="LRR_dom_sf"/>
</dbReference>
<comment type="caution">
    <text evidence="2">The sequence shown here is derived from an EMBL/GenBank/DDBJ whole genome shotgun (WGS) entry which is preliminary data.</text>
</comment>
<reference evidence="2" key="1">
    <citation type="journal article" date="2020" name="Fungal Divers.">
        <title>Resolving the Mortierellaceae phylogeny through synthesis of multi-gene phylogenetics and phylogenomics.</title>
        <authorList>
            <person name="Vandepol N."/>
            <person name="Liber J."/>
            <person name="Desiro A."/>
            <person name="Na H."/>
            <person name="Kennedy M."/>
            <person name="Barry K."/>
            <person name="Grigoriev I.V."/>
            <person name="Miller A.N."/>
            <person name="O'Donnell K."/>
            <person name="Stajich J.E."/>
            <person name="Bonito G."/>
        </authorList>
    </citation>
    <scope>NUCLEOTIDE SEQUENCE</scope>
    <source>
        <strain evidence="2">NRRL 2769</strain>
    </source>
</reference>
<evidence type="ECO:0000313" key="2">
    <source>
        <dbReference type="EMBL" id="KAG0006720.1"/>
    </source>
</evidence>